<dbReference type="GO" id="GO:0003676">
    <property type="term" value="F:nucleic acid binding"/>
    <property type="evidence" value="ECO:0007669"/>
    <property type="project" value="InterPro"/>
</dbReference>
<dbReference type="InterPro" id="IPR036397">
    <property type="entry name" value="RNaseH_sf"/>
</dbReference>
<dbReference type="GO" id="GO:0016787">
    <property type="term" value="F:hydrolase activity"/>
    <property type="evidence" value="ECO:0007669"/>
    <property type="project" value="UniProtKB-KW"/>
</dbReference>
<dbReference type="PANTHER" id="PTHR42648:SF28">
    <property type="entry name" value="TRANSPOSON-ENCODED PROTEIN WITH RIBONUCLEASE H-LIKE AND RETROVIRUS ZINC FINGER-LIKE DOMAINS"/>
    <property type="match status" value="1"/>
</dbReference>
<proteinExistence type="predicted"/>
<dbReference type="SUPFAM" id="SSF53098">
    <property type="entry name" value="Ribonuclease H-like"/>
    <property type="match status" value="1"/>
</dbReference>
<dbReference type="InterPro" id="IPR043502">
    <property type="entry name" value="DNA/RNA_pol_sf"/>
</dbReference>
<dbReference type="Pfam" id="PF14223">
    <property type="entry name" value="Retrotran_gag_2"/>
    <property type="match status" value="1"/>
</dbReference>
<dbReference type="Proteomes" id="UP000288805">
    <property type="component" value="Unassembled WGS sequence"/>
</dbReference>
<accession>A0A438F1G0</accession>
<dbReference type="InterPro" id="IPR039537">
    <property type="entry name" value="Retrotran_Ty1/copia-like"/>
</dbReference>
<dbReference type="Gene3D" id="3.30.420.10">
    <property type="entry name" value="Ribonuclease H-like superfamily/Ribonuclease H"/>
    <property type="match status" value="1"/>
</dbReference>
<dbReference type="Pfam" id="PF07727">
    <property type="entry name" value="RVT_2"/>
    <property type="match status" value="1"/>
</dbReference>
<reference evidence="4 5" key="1">
    <citation type="journal article" date="2018" name="PLoS Genet.">
        <title>Population sequencing reveals clonal diversity and ancestral inbreeding in the grapevine cultivar Chardonnay.</title>
        <authorList>
            <person name="Roach M.J."/>
            <person name="Johnson D.L."/>
            <person name="Bohlmann J."/>
            <person name="van Vuuren H.J."/>
            <person name="Jones S.J."/>
            <person name="Pretorius I.S."/>
            <person name="Schmidt S.A."/>
            <person name="Borneman A.R."/>
        </authorList>
    </citation>
    <scope>NUCLEOTIDE SEQUENCE [LARGE SCALE GENOMIC DNA]</scope>
    <source>
        <strain evidence="5">cv. Chardonnay</strain>
        <tissue evidence="4">Leaf</tissue>
    </source>
</reference>
<evidence type="ECO:0000256" key="1">
    <source>
        <dbReference type="ARBA" id="ARBA00022723"/>
    </source>
</evidence>
<evidence type="ECO:0000259" key="3">
    <source>
        <dbReference type="PROSITE" id="PS50994"/>
    </source>
</evidence>
<dbReference type="PANTHER" id="PTHR42648">
    <property type="entry name" value="TRANSPOSASE, PUTATIVE-RELATED"/>
    <property type="match status" value="1"/>
</dbReference>
<dbReference type="InterPro" id="IPR012337">
    <property type="entry name" value="RNaseH-like_sf"/>
</dbReference>
<keyword evidence="1" id="KW-0479">Metal-binding</keyword>
<evidence type="ECO:0000256" key="2">
    <source>
        <dbReference type="ARBA" id="ARBA00022801"/>
    </source>
</evidence>
<dbReference type="InterPro" id="IPR013103">
    <property type="entry name" value="RVT_2"/>
</dbReference>
<dbReference type="GO" id="GO:0015074">
    <property type="term" value="P:DNA integration"/>
    <property type="evidence" value="ECO:0007669"/>
    <property type="project" value="InterPro"/>
</dbReference>
<dbReference type="EMBL" id="QGNW01001138">
    <property type="protein sequence ID" value="RVW53849.1"/>
    <property type="molecule type" value="Genomic_DNA"/>
</dbReference>
<name>A0A438F1G0_VITVI</name>
<dbReference type="GO" id="GO:0046872">
    <property type="term" value="F:metal ion binding"/>
    <property type="evidence" value="ECO:0007669"/>
    <property type="project" value="UniProtKB-KW"/>
</dbReference>
<comment type="caution">
    <text evidence="4">The sequence shown here is derived from an EMBL/GenBank/DDBJ whole genome shotgun (WGS) entry which is preliminary data.</text>
</comment>
<sequence>MDIDYAIRKDKPTIIDTSTTAEKALYEQWERSNRLSLMFIKTKISYGIRGFVDQHDNVKALLKVIDEQFVTLDKALANTLVMKFSSLRLTDVSGVREHIMQVRNIAAQLKTLEVEMSDSFLVHFILNTFPQQYGPFKISYNTHKDKWSINELLTMCVQEEGRLKMELGESALMAMEGKDHNQAKKKRKDKGGEYYGRYTENGQAPGPFAKFLQEHGIVAQYTMPGSSYQNGVTERRKRTLMDMVRSMHSNSKLPESLWIEDLKTTVYILNQVPTKVVPKTPFELWKGWKLSLRHIRIWGYPSKGIDSIVHLTALELWSQEMLIDQLVQDSPKIVEQPVEQRDPQEHVDATLRRSTRVRKTTIPSDYVVYLQESDYDIGTENDPETFSQAINCKESNLWYDAMKDEMNSMASNGVWNLVELPGGAKAIGCKWVFKTNKDSLGNIERYKARLIAKGFTQNEGIDYNETFSPVSKKDSLHIIMTLVAHFDLELQQMDVKTTFLNGNLEEEVYKKQPEEFSSSGGEHLVYKLSMD</sequence>
<feature type="domain" description="Integrase catalytic" evidence="3">
    <location>
        <begin position="189"/>
        <end position="289"/>
    </location>
</feature>
<dbReference type="PROSITE" id="PS50994">
    <property type="entry name" value="INTEGRASE"/>
    <property type="match status" value="1"/>
</dbReference>
<dbReference type="SUPFAM" id="SSF56672">
    <property type="entry name" value="DNA/RNA polymerases"/>
    <property type="match status" value="1"/>
</dbReference>
<organism evidence="4 5">
    <name type="scientific">Vitis vinifera</name>
    <name type="common">Grape</name>
    <dbReference type="NCBI Taxonomy" id="29760"/>
    <lineage>
        <taxon>Eukaryota</taxon>
        <taxon>Viridiplantae</taxon>
        <taxon>Streptophyta</taxon>
        <taxon>Embryophyta</taxon>
        <taxon>Tracheophyta</taxon>
        <taxon>Spermatophyta</taxon>
        <taxon>Magnoliopsida</taxon>
        <taxon>eudicotyledons</taxon>
        <taxon>Gunneridae</taxon>
        <taxon>Pentapetalae</taxon>
        <taxon>rosids</taxon>
        <taxon>Vitales</taxon>
        <taxon>Vitaceae</taxon>
        <taxon>Viteae</taxon>
        <taxon>Vitis</taxon>
    </lineage>
</organism>
<gene>
    <name evidence="4" type="primary">POLX_4241</name>
    <name evidence="4" type="ORF">CK203_099660</name>
</gene>
<evidence type="ECO:0000313" key="4">
    <source>
        <dbReference type="EMBL" id="RVW53849.1"/>
    </source>
</evidence>
<dbReference type="AlphaFoldDB" id="A0A438F1G0"/>
<dbReference type="InterPro" id="IPR001584">
    <property type="entry name" value="Integrase_cat-core"/>
</dbReference>
<keyword evidence="2" id="KW-0378">Hydrolase</keyword>
<evidence type="ECO:0000313" key="5">
    <source>
        <dbReference type="Proteomes" id="UP000288805"/>
    </source>
</evidence>
<protein>
    <submittedName>
        <fullName evidence="4">Retrovirus-related Pol polyprotein from transposon TNT 1-94</fullName>
    </submittedName>
</protein>